<accession>A0ABX3A7I1</accession>
<reference evidence="1 2" key="1">
    <citation type="submission" date="2016-08" db="EMBL/GenBank/DDBJ databases">
        <title>Characterization of Isolates of Eisenbergiella tayi Derived from Blood Cultures, Using Whole Genome Sequencing.</title>
        <authorList>
            <person name="Bernier A.-M."/>
            <person name="Burdz T."/>
            <person name="Wiebe D."/>
            <person name="Bernard K."/>
        </authorList>
    </citation>
    <scope>NUCLEOTIDE SEQUENCE [LARGE SCALE GENOMIC DNA]</scope>
    <source>
        <strain evidence="1 2">NML120146</strain>
    </source>
</reference>
<proteinExistence type="predicted"/>
<gene>
    <name evidence="1" type="ORF">BEI63_30550</name>
</gene>
<dbReference type="EMBL" id="MEHD01000054">
    <property type="protein sequence ID" value="ODR45081.1"/>
    <property type="molecule type" value="Genomic_DNA"/>
</dbReference>
<sequence>MAEETTKTPDEQLLEDILNELDMTLADESMQKKIKDIMQRGKARIEKIGGKQLDFAENQQARELLFSYCRYGRSNAIEQFEHDFSSQLTGFALDEALATLESGAENESKV</sequence>
<organism evidence="1 2">
    <name type="scientific">Eisenbergiella tayi</name>
    <dbReference type="NCBI Taxonomy" id="1432052"/>
    <lineage>
        <taxon>Bacteria</taxon>
        <taxon>Bacillati</taxon>
        <taxon>Bacillota</taxon>
        <taxon>Clostridia</taxon>
        <taxon>Lachnospirales</taxon>
        <taxon>Lachnospiraceae</taxon>
        <taxon>Eisenbergiella</taxon>
    </lineage>
</organism>
<evidence type="ECO:0000313" key="2">
    <source>
        <dbReference type="Proteomes" id="UP000094869"/>
    </source>
</evidence>
<dbReference type="RefSeq" id="WP_069411516.1">
    <property type="nucleotide sequence ID" value="NZ_MEHD01000054.1"/>
</dbReference>
<name>A0ABX3A7I1_9FIRM</name>
<dbReference type="Proteomes" id="UP000094869">
    <property type="component" value="Unassembled WGS sequence"/>
</dbReference>
<keyword evidence="2" id="KW-1185">Reference proteome</keyword>
<protein>
    <recommendedName>
        <fullName evidence="3">Phage gp6-like head-tail connector protein</fullName>
    </recommendedName>
</protein>
<comment type="caution">
    <text evidence="1">The sequence shown here is derived from an EMBL/GenBank/DDBJ whole genome shotgun (WGS) entry which is preliminary data.</text>
</comment>
<evidence type="ECO:0008006" key="3">
    <source>
        <dbReference type="Google" id="ProtNLM"/>
    </source>
</evidence>
<evidence type="ECO:0000313" key="1">
    <source>
        <dbReference type="EMBL" id="ODR45081.1"/>
    </source>
</evidence>